<accession>A0ABQ4F1C0</accession>
<dbReference type="Proteomes" id="UP000621500">
    <property type="component" value="Unassembled WGS sequence"/>
</dbReference>
<sequence>MHETIVRTVVRLQISPKYDRFVPPEYRCFAPGRSTLGPIVDAVRRACDEVTGLGLSGLADALRPPGGGSGTQRSGHPEPASTFTITGLVDPIPGTVTVHAGHVTFPVKVRLDTPREVEYHQHGGIMPYVLRHRLHAG</sequence>
<dbReference type="EMBL" id="BONX01000057">
    <property type="protein sequence ID" value="GIH00714.1"/>
    <property type="molecule type" value="Genomic_DNA"/>
</dbReference>
<dbReference type="Gene3D" id="3.20.19.10">
    <property type="entry name" value="Aconitase, domain 4"/>
    <property type="match status" value="1"/>
</dbReference>
<dbReference type="InterPro" id="IPR015928">
    <property type="entry name" value="Aconitase/3IPM_dehydase_swvl"/>
</dbReference>
<protein>
    <submittedName>
        <fullName evidence="2">Uncharacterized protein</fullName>
    </submittedName>
</protein>
<proteinExistence type="predicted"/>
<reference evidence="2 3" key="1">
    <citation type="submission" date="2021-01" db="EMBL/GenBank/DDBJ databases">
        <title>Whole genome shotgun sequence of Plantactinospora mayteni NBRC 109088.</title>
        <authorList>
            <person name="Komaki H."/>
            <person name="Tamura T."/>
        </authorList>
    </citation>
    <scope>NUCLEOTIDE SEQUENCE [LARGE SCALE GENOMIC DNA]</scope>
    <source>
        <strain evidence="2 3">NBRC 109088</strain>
    </source>
</reference>
<evidence type="ECO:0000313" key="2">
    <source>
        <dbReference type="EMBL" id="GIH00714.1"/>
    </source>
</evidence>
<evidence type="ECO:0000256" key="1">
    <source>
        <dbReference type="SAM" id="MobiDB-lite"/>
    </source>
</evidence>
<name>A0ABQ4F1C0_9ACTN</name>
<gene>
    <name evidence="2" type="ORF">Pma05_72860</name>
</gene>
<feature type="region of interest" description="Disordered" evidence="1">
    <location>
        <begin position="58"/>
        <end position="80"/>
    </location>
</feature>
<comment type="caution">
    <text evidence="2">The sequence shown here is derived from an EMBL/GenBank/DDBJ whole genome shotgun (WGS) entry which is preliminary data.</text>
</comment>
<keyword evidence="3" id="KW-1185">Reference proteome</keyword>
<organism evidence="2 3">
    <name type="scientific">Plantactinospora mayteni</name>
    <dbReference type="NCBI Taxonomy" id="566021"/>
    <lineage>
        <taxon>Bacteria</taxon>
        <taxon>Bacillati</taxon>
        <taxon>Actinomycetota</taxon>
        <taxon>Actinomycetes</taxon>
        <taxon>Micromonosporales</taxon>
        <taxon>Micromonosporaceae</taxon>
        <taxon>Plantactinospora</taxon>
    </lineage>
</organism>
<evidence type="ECO:0000313" key="3">
    <source>
        <dbReference type="Proteomes" id="UP000621500"/>
    </source>
</evidence>